<protein>
    <submittedName>
        <fullName evidence="3">Polysaccharide deacetylase family protein</fullName>
    </submittedName>
</protein>
<feature type="domain" description="NodB homology" evidence="2">
    <location>
        <begin position="72"/>
        <end position="252"/>
    </location>
</feature>
<dbReference type="InterPro" id="IPR002509">
    <property type="entry name" value="NODB_dom"/>
</dbReference>
<keyword evidence="1" id="KW-0812">Transmembrane</keyword>
<dbReference type="Gene3D" id="3.20.20.370">
    <property type="entry name" value="Glycoside hydrolase/deacetylase"/>
    <property type="match status" value="1"/>
</dbReference>
<dbReference type="PANTHER" id="PTHR10587">
    <property type="entry name" value="GLYCOSYL TRANSFERASE-RELATED"/>
    <property type="match status" value="1"/>
</dbReference>
<dbReference type="GO" id="GO:0005975">
    <property type="term" value="P:carbohydrate metabolic process"/>
    <property type="evidence" value="ECO:0007669"/>
    <property type="project" value="InterPro"/>
</dbReference>
<evidence type="ECO:0000259" key="2">
    <source>
        <dbReference type="PROSITE" id="PS51677"/>
    </source>
</evidence>
<keyword evidence="4" id="KW-1185">Reference proteome</keyword>
<dbReference type="PROSITE" id="PS51677">
    <property type="entry name" value="NODB"/>
    <property type="match status" value="1"/>
</dbReference>
<comment type="caution">
    <text evidence="3">The sequence shown here is derived from an EMBL/GenBank/DDBJ whole genome shotgun (WGS) entry which is preliminary data.</text>
</comment>
<organism evidence="3 4">
    <name type="scientific">Luteimonas deserti</name>
    <dbReference type="NCBI Taxonomy" id="2752306"/>
    <lineage>
        <taxon>Bacteria</taxon>
        <taxon>Pseudomonadati</taxon>
        <taxon>Pseudomonadota</taxon>
        <taxon>Gammaproteobacteria</taxon>
        <taxon>Lysobacterales</taxon>
        <taxon>Lysobacteraceae</taxon>
        <taxon>Luteimonas</taxon>
    </lineage>
</organism>
<dbReference type="InterPro" id="IPR050248">
    <property type="entry name" value="Polysacc_deacetylase_ArnD"/>
</dbReference>
<dbReference type="Pfam" id="PF01522">
    <property type="entry name" value="Polysacc_deac_1"/>
    <property type="match status" value="1"/>
</dbReference>
<dbReference type="InterPro" id="IPR011330">
    <property type="entry name" value="Glyco_hydro/deAcase_b/a-brl"/>
</dbReference>
<feature type="transmembrane region" description="Helical" evidence="1">
    <location>
        <begin position="15"/>
        <end position="32"/>
    </location>
</feature>
<evidence type="ECO:0000256" key="1">
    <source>
        <dbReference type="SAM" id="Phobius"/>
    </source>
</evidence>
<gene>
    <name evidence="3" type="ORF">H0E82_01985</name>
</gene>
<reference evidence="3 4" key="1">
    <citation type="submission" date="2020-07" db="EMBL/GenBank/DDBJ databases">
        <title>isolation of Luteimonas sp. SJ-16.</title>
        <authorList>
            <person name="Huang X.-X."/>
            <person name="Xu L."/>
            <person name="Sun J.-Q."/>
        </authorList>
    </citation>
    <scope>NUCLEOTIDE SEQUENCE [LARGE SCALE GENOMIC DNA]</scope>
    <source>
        <strain evidence="3 4">SJ-16</strain>
    </source>
</reference>
<evidence type="ECO:0000313" key="4">
    <source>
        <dbReference type="Proteomes" id="UP000589896"/>
    </source>
</evidence>
<name>A0A7Z0TXN1_9GAMM</name>
<dbReference type="GO" id="GO:0016810">
    <property type="term" value="F:hydrolase activity, acting on carbon-nitrogen (but not peptide) bonds"/>
    <property type="evidence" value="ECO:0007669"/>
    <property type="project" value="InterPro"/>
</dbReference>
<dbReference type="SUPFAM" id="SSF88713">
    <property type="entry name" value="Glycoside hydrolase/deacetylase"/>
    <property type="match status" value="1"/>
</dbReference>
<dbReference type="PANTHER" id="PTHR10587:SF137">
    <property type="entry name" value="4-DEOXY-4-FORMAMIDO-L-ARABINOSE-PHOSPHOUNDECAPRENOL DEFORMYLASE ARND-RELATED"/>
    <property type="match status" value="1"/>
</dbReference>
<dbReference type="AlphaFoldDB" id="A0A7Z0TXN1"/>
<keyword evidence="1" id="KW-1133">Transmembrane helix</keyword>
<proteinExistence type="predicted"/>
<accession>A0A7Z0TXN1</accession>
<sequence>MRAMSSHRPPRRPHLWLPLLVASQLVIALLWWRLGWQVGLPVLLASHALCLWGVLAPSSRLYGPVLTRLPGDGVWLTIDDGPSDDTRAVLDLLDAHAARATFFLVGARAEARPALVREIVARGHDIGNHSHTHPQARFWALGPARMRREIEACQAALTRITGRAPVWFRSVVGHTNPFVHAPLRDARLARVGWSARGFDAVEADVARVVARIDAALEPGAIVLLHEGARHGRNPEMIAGVLDRLRQKRLRAVVPSVDEGP</sequence>
<dbReference type="CDD" id="cd10917">
    <property type="entry name" value="CE4_NodB_like_6s_7s"/>
    <property type="match status" value="1"/>
</dbReference>
<dbReference type="Proteomes" id="UP000589896">
    <property type="component" value="Unassembled WGS sequence"/>
</dbReference>
<dbReference type="EMBL" id="JACCJZ010000004">
    <property type="protein sequence ID" value="NYZ61537.1"/>
    <property type="molecule type" value="Genomic_DNA"/>
</dbReference>
<keyword evidence="1" id="KW-0472">Membrane</keyword>
<evidence type="ECO:0000313" key="3">
    <source>
        <dbReference type="EMBL" id="NYZ61537.1"/>
    </source>
</evidence>